<dbReference type="GeneID" id="20317694"/>
<organism evidence="1 2">
    <name type="scientific">Opisthorchis viverrini</name>
    <name type="common">Southeast Asian liver fluke</name>
    <dbReference type="NCBI Taxonomy" id="6198"/>
    <lineage>
        <taxon>Eukaryota</taxon>
        <taxon>Metazoa</taxon>
        <taxon>Spiralia</taxon>
        <taxon>Lophotrochozoa</taxon>
        <taxon>Platyhelminthes</taxon>
        <taxon>Trematoda</taxon>
        <taxon>Digenea</taxon>
        <taxon>Opisthorchiida</taxon>
        <taxon>Opisthorchiata</taxon>
        <taxon>Opisthorchiidae</taxon>
        <taxon>Opisthorchis</taxon>
    </lineage>
</organism>
<keyword evidence="2" id="KW-1185">Reference proteome</keyword>
<sequence>MSGPIQSSKGTLPKNSSATGKFCAPCSGSLKQNVLHVTAIVDGLTDWIDQIQLSPSQGDSLPQLNAQEYKSHQHFAKQTLVT</sequence>
<dbReference type="KEGG" id="ovi:T265_03507"/>
<dbReference type="Proteomes" id="UP000054324">
    <property type="component" value="Unassembled WGS sequence"/>
</dbReference>
<accession>A0A075AHK2</accession>
<name>A0A075AHK2_OPIVI</name>
<dbReference type="RefSeq" id="XP_009166271.1">
    <property type="nucleotide sequence ID" value="XM_009168007.1"/>
</dbReference>
<dbReference type="AlphaFoldDB" id="A0A075AHK2"/>
<evidence type="ECO:0000313" key="2">
    <source>
        <dbReference type="Proteomes" id="UP000054324"/>
    </source>
</evidence>
<protein>
    <submittedName>
        <fullName evidence="1">Uncharacterized protein</fullName>
    </submittedName>
</protein>
<proteinExistence type="predicted"/>
<reference evidence="1 2" key="1">
    <citation type="submission" date="2013-11" db="EMBL/GenBank/DDBJ databases">
        <title>Opisthorchis viverrini - life in the bile duct.</title>
        <authorList>
            <person name="Young N.D."/>
            <person name="Nagarajan N."/>
            <person name="Lin S.J."/>
            <person name="Korhonen P.K."/>
            <person name="Jex A.R."/>
            <person name="Hall R.S."/>
            <person name="Safavi-Hemami H."/>
            <person name="Kaewkong W."/>
            <person name="Bertrand D."/>
            <person name="Gao S."/>
            <person name="Seet Q."/>
            <person name="Wongkham S."/>
            <person name="Teh B.T."/>
            <person name="Wongkham C."/>
            <person name="Intapan P.M."/>
            <person name="Maleewong W."/>
            <person name="Yang X."/>
            <person name="Hu M."/>
            <person name="Wang Z."/>
            <person name="Hofmann A."/>
            <person name="Sternberg P.W."/>
            <person name="Tan P."/>
            <person name="Wang J."/>
            <person name="Gasser R.B."/>
        </authorList>
    </citation>
    <scope>NUCLEOTIDE SEQUENCE [LARGE SCALE GENOMIC DNA]</scope>
</reference>
<evidence type="ECO:0000313" key="1">
    <source>
        <dbReference type="EMBL" id="KER30029.1"/>
    </source>
</evidence>
<gene>
    <name evidence="1" type="ORF">T265_03507</name>
</gene>
<dbReference type="EMBL" id="KL596668">
    <property type="protein sequence ID" value="KER30029.1"/>
    <property type="molecule type" value="Genomic_DNA"/>
</dbReference>
<dbReference type="CTD" id="20317694"/>